<organism evidence="1 2">
    <name type="scientific">Methylobrevis albus</name>
    <dbReference type="NCBI Taxonomy" id="2793297"/>
    <lineage>
        <taxon>Bacteria</taxon>
        <taxon>Pseudomonadati</taxon>
        <taxon>Pseudomonadota</taxon>
        <taxon>Alphaproteobacteria</taxon>
        <taxon>Hyphomicrobiales</taxon>
        <taxon>Pleomorphomonadaceae</taxon>
        <taxon>Methylobrevis</taxon>
    </lineage>
</organism>
<evidence type="ECO:0000313" key="1">
    <source>
        <dbReference type="EMBL" id="MBH0239045.1"/>
    </source>
</evidence>
<protein>
    <submittedName>
        <fullName evidence="1">Glycosyltransferase</fullName>
    </submittedName>
</protein>
<dbReference type="PANTHER" id="PTHR12526">
    <property type="entry name" value="GLYCOSYLTRANSFERASE"/>
    <property type="match status" value="1"/>
</dbReference>
<gene>
    <name evidence="1" type="ORF">I5731_14535</name>
</gene>
<dbReference type="SUPFAM" id="SSF53756">
    <property type="entry name" value="UDP-Glycosyltransferase/glycogen phosphorylase"/>
    <property type="match status" value="1"/>
</dbReference>
<dbReference type="Proteomes" id="UP000631694">
    <property type="component" value="Unassembled WGS sequence"/>
</dbReference>
<dbReference type="AlphaFoldDB" id="A0A931I4G9"/>
<accession>A0A931I4G9</accession>
<evidence type="ECO:0000313" key="2">
    <source>
        <dbReference type="Proteomes" id="UP000631694"/>
    </source>
</evidence>
<sequence>MRLKTIGYVLSEFPVLSETFVGNEMRAMERRGHRVVPIVLKRPAAPGQAADARFAAAATYLDDVGVGAVLWGLLSIGAARRTRAFAASSFLFAQTSAPWYRLLIDALKVAAVAERNGCSHLHAHFADLAAACAITAGRWIGAGVSFVVHGRELYRGTPPEDLPLKLEAADFVVSVSEDLTSDLTEITPLPLIATIPYATDPAYFRVRDDEEDNGRMLFIGRLNVQKGLDDLIYALEALGPDCPRLDIIGDGPLRPYLQTIAEAKLPGRVRFLGARPTEWIATYGPAYRGLVGPYKVAPDGSRDTGPIVVKEAMAMGLPVVASRLMGIKETVTPDAGFLVEPGNVGELAAAIARLDALPTRQRREMGAAGRRRVMEHFTLDIQAEALSHLIEKA</sequence>
<proteinExistence type="predicted"/>
<name>A0A931I4G9_9HYPH</name>
<comment type="caution">
    <text evidence="1">The sequence shown here is derived from an EMBL/GenBank/DDBJ whole genome shotgun (WGS) entry which is preliminary data.</text>
</comment>
<dbReference type="PANTHER" id="PTHR12526:SF636">
    <property type="entry name" value="BLL3647 PROTEIN"/>
    <property type="match status" value="1"/>
</dbReference>
<dbReference type="GO" id="GO:0016757">
    <property type="term" value="F:glycosyltransferase activity"/>
    <property type="evidence" value="ECO:0007669"/>
    <property type="project" value="TreeGrafter"/>
</dbReference>
<dbReference type="Pfam" id="PF13692">
    <property type="entry name" value="Glyco_trans_1_4"/>
    <property type="match status" value="1"/>
</dbReference>
<dbReference type="RefSeq" id="WP_197312119.1">
    <property type="nucleotide sequence ID" value="NZ_JADZLT010000052.1"/>
</dbReference>
<keyword evidence="2" id="KW-1185">Reference proteome</keyword>
<dbReference type="EMBL" id="JADZLT010000052">
    <property type="protein sequence ID" value="MBH0239045.1"/>
    <property type="molecule type" value="Genomic_DNA"/>
</dbReference>
<reference evidence="1" key="1">
    <citation type="submission" date="2020-12" db="EMBL/GenBank/DDBJ databases">
        <title>Methylobrevis albus sp. nov., isolated from fresh water lack sediment.</title>
        <authorList>
            <person name="Zou Q."/>
        </authorList>
    </citation>
    <scope>NUCLEOTIDE SEQUENCE</scope>
    <source>
        <strain evidence="1">L22</strain>
    </source>
</reference>
<dbReference type="Gene3D" id="3.40.50.2000">
    <property type="entry name" value="Glycogen Phosphorylase B"/>
    <property type="match status" value="2"/>
</dbReference>